<organism evidence="1">
    <name type="scientific">virus sp. ctLl75</name>
    <dbReference type="NCBI Taxonomy" id="2828249"/>
    <lineage>
        <taxon>Viruses</taxon>
    </lineage>
</organism>
<name>A0A8S5RAL0_9VIRU</name>
<accession>A0A8S5RAL0</accession>
<sequence>MRSQLSIASWLSSIQSLPLVKEKEKSDFSST</sequence>
<dbReference type="EMBL" id="BK059085">
    <property type="protein sequence ID" value="DAE28375.1"/>
    <property type="molecule type" value="Genomic_DNA"/>
</dbReference>
<protein>
    <submittedName>
        <fullName evidence="1">Uncharacterized protein</fullName>
    </submittedName>
</protein>
<reference evidence="1" key="1">
    <citation type="journal article" date="2021" name="Proc. Natl. Acad. Sci. U.S.A.">
        <title>A Catalog of Tens of Thousands of Viruses from Human Metagenomes Reveals Hidden Associations with Chronic Diseases.</title>
        <authorList>
            <person name="Tisza M.J."/>
            <person name="Buck C.B."/>
        </authorList>
    </citation>
    <scope>NUCLEOTIDE SEQUENCE</scope>
    <source>
        <strain evidence="1">CtLl75</strain>
    </source>
</reference>
<evidence type="ECO:0000313" key="1">
    <source>
        <dbReference type="EMBL" id="DAE28375.1"/>
    </source>
</evidence>
<proteinExistence type="predicted"/>